<protein>
    <recommendedName>
        <fullName evidence="4">Carbohydrate kinase PfkB domain-containing protein</fullName>
    </recommendedName>
</protein>
<proteinExistence type="predicted"/>
<dbReference type="Pfam" id="PF00294">
    <property type="entry name" value="PfkB"/>
    <property type="match status" value="1"/>
</dbReference>
<feature type="compositionally biased region" description="Low complexity" evidence="3">
    <location>
        <begin position="224"/>
        <end position="233"/>
    </location>
</feature>
<evidence type="ECO:0000256" key="1">
    <source>
        <dbReference type="ARBA" id="ARBA00022723"/>
    </source>
</evidence>
<gene>
    <name evidence="5" type="ORF">WJX74_010586</name>
</gene>
<evidence type="ECO:0000313" key="6">
    <source>
        <dbReference type="Proteomes" id="UP001438707"/>
    </source>
</evidence>
<dbReference type="PANTHER" id="PTHR42909">
    <property type="entry name" value="ZGC:136858"/>
    <property type="match status" value="1"/>
</dbReference>
<keyword evidence="2" id="KW-0175">Coiled coil</keyword>
<dbReference type="PANTHER" id="PTHR42909:SF1">
    <property type="entry name" value="CARBOHYDRATE KINASE PFKB DOMAIN-CONTAINING PROTEIN"/>
    <property type="match status" value="1"/>
</dbReference>
<dbReference type="InterPro" id="IPR011611">
    <property type="entry name" value="PfkB_dom"/>
</dbReference>
<reference evidence="5 6" key="1">
    <citation type="journal article" date="2024" name="Nat. Commun.">
        <title>Phylogenomics reveals the evolutionary origins of lichenization in chlorophyte algae.</title>
        <authorList>
            <person name="Puginier C."/>
            <person name="Libourel C."/>
            <person name="Otte J."/>
            <person name="Skaloud P."/>
            <person name="Haon M."/>
            <person name="Grisel S."/>
            <person name="Petersen M."/>
            <person name="Berrin J.G."/>
            <person name="Delaux P.M."/>
            <person name="Dal Grande F."/>
            <person name="Keller J."/>
        </authorList>
    </citation>
    <scope>NUCLEOTIDE SEQUENCE [LARGE SCALE GENOMIC DNA]</scope>
    <source>
        <strain evidence="5 6">SAG 2145</strain>
    </source>
</reference>
<dbReference type="Proteomes" id="UP001438707">
    <property type="component" value="Unassembled WGS sequence"/>
</dbReference>
<dbReference type="AlphaFoldDB" id="A0AAW1QIW1"/>
<accession>A0AAW1QIW1</accession>
<dbReference type="GO" id="GO:0046872">
    <property type="term" value="F:metal ion binding"/>
    <property type="evidence" value="ECO:0007669"/>
    <property type="project" value="UniProtKB-KW"/>
</dbReference>
<dbReference type="SUPFAM" id="SSF53613">
    <property type="entry name" value="Ribokinase-like"/>
    <property type="match status" value="1"/>
</dbReference>
<evidence type="ECO:0000313" key="5">
    <source>
        <dbReference type="EMBL" id="KAK9821409.1"/>
    </source>
</evidence>
<keyword evidence="6" id="KW-1185">Reference proteome</keyword>
<evidence type="ECO:0000259" key="4">
    <source>
        <dbReference type="Pfam" id="PF00294"/>
    </source>
</evidence>
<sequence>MDWPVVVLGGAVLDLHARPVAGYPLHAGGTVPGTVRQVAGGVARNIAECMARIGSQRPLLVSIVGNDGAADALRASLHAADLESHALMAKPDVATATCLTLVDADGEVAGAVADVAGMDCLRPEDVRLQASHIQRAPVIMLDANLPADCLQEAATLAQAAQVPVWFEPTSPPKSVRAVPMLPSMTFVSPNSNELIAMANGLRAAEGLPHLPDQPQHDMPQSGISSSSSSSSHASHARQKLDSLQQYIRTLLEAGVQHVVLTLGAEGAAWCCFSSCLNPFSLLAAASSSQCSGALVRGQDSRKRSPANQDMVVLHIPALPAQIRSLIGAGDSLVAGCMDALLRGLQPGQALAYGVAAAKHAAESSANVPTIRFPLHNWAQADHQLQLWQLRVGTVEVPPIKRMQSYWTEHTPTSTNVSGLVPNGRRPDRISTKPAIMDSPEMSTPPKPEEHCSAAEAQAVNERVLKQFMEACGGHWEPGWRIGRRRRASSRNHDMSFKSPQGWQAKSLKDLGRKLGLDPQLVAEAGKSCKNLWRASLPPITGPSGSKPRRMERTRPTAASPVARKRGRTMTSSPDDFRASAQPQDVLMSVSCKRKHGIFNRNKKQILCRCHECLSSEDAACIFAGSAFVDHAGGNAARRWTQEVFVTELDSGPCYLTVAAQLQSLFRSAKRDQQPQCNDDDDDKQAHERPGHCGLQALVNDAEVAPACEPAAPDLNTGCQASAHASRTNSQELPAALPTCASQRPGGAQPSINATLPAYNVVPSQYKRRQQSFSKQAQETKPSSSSETCNDDDREHQLSALEMGAREQDAKIKAQAALIVEQAAEISWLNQAPARARCLLEARNKRIEELEGINESLLDEIERMKHAR</sequence>
<dbReference type="CDD" id="cd01941">
    <property type="entry name" value="YeiC_kinase_like"/>
    <property type="match status" value="1"/>
</dbReference>
<evidence type="ECO:0000256" key="3">
    <source>
        <dbReference type="SAM" id="MobiDB-lite"/>
    </source>
</evidence>
<feature type="compositionally biased region" description="Polar residues" evidence="3">
    <location>
        <begin position="770"/>
        <end position="787"/>
    </location>
</feature>
<feature type="region of interest" description="Disordered" evidence="3">
    <location>
        <begin position="410"/>
        <end position="448"/>
    </location>
</feature>
<feature type="domain" description="Carbohydrate kinase PfkB" evidence="4">
    <location>
        <begin position="31"/>
        <end position="200"/>
    </location>
</feature>
<dbReference type="GO" id="GO:0004730">
    <property type="term" value="F:pseudouridylate synthase activity"/>
    <property type="evidence" value="ECO:0007669"/>
    <property type="project" value="TreeGrafter"/>
</dbReference>
<organism evidence="5 6">
    <name type="scientific">Apatococcus lobatus</name>
    <dbReference type="NCBI Taxonomy" id="904363"/>
    <lineage>
        <taxon>Eukaryota</taxon>
        <taxon>Viridiplantae</taxon>
        <taxon>Chlorophyta</taxon>
        <taxon>core chlorophytes</taxon>
        <taxon>Trebouxiophyceae</taxon>
        <taxon>Chlorellales</taxon>
        <taxon>Chlorellaceae</taxon>
        <taxon>Apatococcus</taxon>
    </lineage>
</organism>
<dbReference type="InterPro" id="IPR029056">
    <property type="entry name" value="Ribokinase-like"/>
</dbReference>
<feature type="region of interest" description="Disordered" evidence="3">
    <location>
        <begin position="668"/>
        <end position="688"/>
    </location>
</feature>
<feature type="region of interest" description="Disordered" evidence="3">
    <location>
        <begin position="533"/>
        <end position="578"/>
    </location>
</feature>
<feature type="coiled-coil region" evidence="2">
    <location>
        <begin position="839"/>
        <end position="866"/>
    </location>
</feature>
<evidence type="ECO:0000256" key="2">
    <source>
        <dbReference type="SAM" id="Coils"/>
    </source>
</evidence>
<name>A0AAW1QIW1_9CHLO</name>
<dbReference type="GO" id="GO:0016798">
    <property type="term" value="F:hydrolase activity, acting on glycosyl bonds"/>
    <property type="evidence" value="ECO:0007669"/>
    <property type="project" value="TreeGrafter"/>
</dbReference>
<keyword evidence="1" id="KW-0479">Metal-binding</keyword>
<comment type="caution">
    <text evidence="5">The sequence shown here is derived from an EMBL/GenBank/DDBJ whole genome shotgun (WGS) entry which is preliminary data.</text>
</comment>
<feature type="region of interest" description="Disordered" evidence="3">
    <location>
        <begin position="766"/>
        <end position="793"/>
    </location>
</feature>
<dbReference type="Gene3D" id="3.40.1190.20">
    <property type="match status" value="1"/>
</dbReference>
<dbReference type="EMBL" id="JALJOS010000038">
    <property type="protein sequence ID" value="KAK9821409.1"/>
    <property type="molecule type" value="Genomic_DNA"/>
</dbReference>
<feature type="region of interest" description="Disordered" evidence="3">
    <location>
        <begin position="205"/>
        <end position="235"/>
    </location>
</feature>
<dbReference type="GO" id="GO:0005737">
    <property type="term" value="C:cytoplasm"/>
    <property type="evidence" value="ECO:0007669"/>
    <property type="project" value="TreeGrafter"/>
</dbReference>